<dbReference type="InterPro" id="IPR042099">
    <property type="entry name" value="ANL_N_sf"/>
</dbReference>
<dbReference type="RefSeq" id="WP_345132935.1">
    <property type="nucleotide sequence ID" value="NZ_BAABAT010000022.1"/>
</dbReference>
<evidence type="ECO:0000256" key="2">
    <source>
        <dbReference type="ARBA" id="ARBA00022598"/>
    </source>
</evidence>
<protein>
    <recommendedName>
        <fullName evidence="3">AMP-dependent synthetase/ligase domain-containing protein</fullName>
    </recommendedName>
</protein>
<gene>
    <name evidence="4" type="ORF">GCM10022255_066690</name>
</gene>
<comment type="similarity">
    <text evidence="1">Belongs to the ATP-dependent AMP-binding enzyme family.</text>
</comment>
<accession>A0ABP8DH76</accession>
<dbReference type="Proteomes" id="UP001500620">
    <property type="component" value="Unassembled WGS sequence"/>
</dbReference>
<dbReference type="Gene3D" id="3.40.50.12780">
    <property type="entry name" value="N-terminal domain of ligase-like"/>
    <property type="match status" value="1"/>
</dbReference>
<comment type="caution">
    <text evidence="4">The sequence shown here is derived from an EMBL/GenBank/DDBJ whole genome shotgun (WGS) entry which is preliminary data.</text>
</comment>
<keyword evidence="2" id="KW-0436">Ligase</keyword>
<proteinExistence type="inferred from homology"/>
<evidence type="ECO:0000259" key="3">
    <source>
        <dbReference type="Pfam" id="PF00501"/>
    </source>
</evidence>
<dbReference type="InterPro" id="IPR000873">
    <property type="entry name" value="AMP-dep_synth/lig_dom"/>
</dbReference>
<dbReference type="EMBL" id="BAABAT010000022">
    <property type="protein sequence ID" value="GAA4255920.1"/>
    <property type="molecule type" value="Genomic_DNA"/>
</dbReference>
<sequence>MTNLARLADAALERFGDHRSLWFEGSWYSSAAMHDGAARIAGGLRALGVRPGERVAVVMANCPEVSMVYQAIWRAGAVVTPVVFLVTAQELRHILADAGAVAVVTSPELVAKFGDLGVRTLVVGTPEFDELRAADPLSIVDVGADDLAALLYTGGTTGRSKGVPLTHANLSAAGASSRAVSYTPGLNLGLTALPMSHSYGLLLTVGALHAREAPVTVLQRWFEPAAWLGLAAGHRVQVAAVVPSMLVMLLAQDPARHDLGQLRRVYSGAAPLPRAVAEAFERAVPSARVLEGYGCTETGGIVTATPPDAPRPGTVGRPVPGVDVRLGEDGEILVRGANVMRGY</sequence>
<organism evidence="4 5">
    <name type="scientific">Dactylosporangium darangshiense</name>
    <dbReference type="NCBI Taxonomy" id="579108"/>
    <lineage>
        <taxon>Bacteria</taxon>
        <taxon>Bacillati</taxon>
        <taxon>Actinomycetota</taxon>
        <taxon>Actinomycetes</taxon>
        <taxon>Micromonosporales</taxon>
        <taxon>Micromonosporaceae</taxon>
        <taxon>Dactylosporangium</taxon>
    </lineage>
</organism>
<dbReference type="Pfam" id="PF00501">
    <property type="entry name" value="AMP-binding"/>
    <property type="match status" value="1"/>
</dbReference>
<feature type="domain" description="AMP-dependent synthetase/ligase" evidence="3">
    <location>
        <begin position="10"/>
        <end position="343"/>
    </location>
</feature>
<dbReference type="PANTHER" id="PTHR24096:SF149">
    <property type="entry name" value="AMP-BINDING DOMAIN-CONTAINING PROTEIN-RELATED"/>
    <property type="match status" value="1"/>
</dbReference>
<evidence type="ECO:0000313" key="5">
    <source>
        <dbReference type="Proteomes" id="UP001500620"/>
    </source>
</evidence>
<evidence type="ECO:0000313" key="4">
    <source>
        <dbReference type="EMBL" id="GAA4255920.1"/>
    </source>
</evidence>
<dbReference type="InterPro" id="IPR020845">
    <property type="entry name" value="AMP-binding_CS"/>
</dbReference>
<dbReference type="PROSITE" id="PS00455">
    <property type="entry name" value="AMP_BINDING"/>
    <property type="match status" value="1"/>
</dbReference>
<dbReference type="SUPFAM" id="SSF56801">
    <property type="entry name" value="Acetyl-CoA synthetase-like"/>
    <property type="match status" value="1"/>
</dbReference>
<keyword evidence="5" id="KW-1185">Reference proteome</keyword>
<reference evidence="5" key="1">
    <citation type="journal article" date="2019" name="Int. J. Syst. Evol. Microbiol.">
        <title>The Global Catalogue of Microorganisms (GCM) 10K type strain sequencing project: providing services to taxonomists for standard genome sequencing and annotation.</title>
        <authorList>
            <consortium name="The Broad Institute Genomics Platform"/>
            <consortium name="The Broad Institute Genome Sequencing Center for Infectious Disease"/>
            <person name="Wu L."/>
            <person name="Ma J."/>
        </authorList>
    </citation>
    <scope>NUCLEOTIDE SEQUENCE [LARGE SCALE GENOMIC DNA]</scope>
    <source>
        <strain evidence="5">JCM 17441</strain>
    </source>
</reference>
<evidence type="ECO:0000256" key="1">
    <source>
        <dbReference type="ARBA" id="ARBA00006432"/>
    </source>
</evidence>
<dbReference type="PANTHER" id="PTHR24096">
    <property type="entry name" value="LONG-CHAIN-FATTY-ACID--COA LIGASE"/>
    <property type="match status" value="1"/>
</dbReference>
<name>A0ABP8DH76_9ACTN</name>